<feature type="binding site" evidence="10">
    <location>
        <position position="72"/>
    </location>
    <ligand>
        <name>substrate</name>
    </ligand>
</feature>
<dbReference type="RefSeq" id="WP_286293008.1">
    <property type="nucleotide sequence ID" value="NZ_AP024718.1"/>
</dbReference>
<dbReference type="HAMAP" id="MF_01405">
    <property type="entry name" value="Non_canon_purine_NTPase"/>
    <property type="match status" value="1"/>
</dbReference>
<keyword evidence="7 10" id="KW-0546">Nucleotide metabolism</keyword>
<comment type="catalytic activity">
    <reaction evidence="8 10">
        <text>dITP + H2O = dIMP + diphosphate + H(+)</text>
        <dbReference type="Rhea" id="RHEA:28342"/>
        <dbReference type="ChEBI" id="CHEBI:15377"/>
        <dbReference type="ChEBI" id="CHEBI:15378"/>
        <dbReference type="ChEBI" id="CHEBI:33019"/>
        <dbReference type="ChEBI" id="CHEBI:61194"/>
        <dbReference type="ChEBI" id="CHEBI:61382"/>
        <dbReference type="EC" id="3.6.1.66"/>
    </reaction>
</comment>
<feature type="active site" description="Proton acceptor" evidence="10">
    <location>
        <position position="71"/>
    </location>
</feature>
<keyword evidence="5 10" id="KW-0378">Hydrolase</keyword>
<evidence type="ECO:0000256" key="4">
    <source>
        <dbReference type="ARBA" id="ARBA00022741"/>
    </source>
</evidence>
<evidence type="ECO:0000256" key="6">
    <source>
        <dbReference type="ARBA" id="ARBA00022842"/>
    </source>
</evidence>
<dbReference type="GO" id="GO:0035870">
    <property type="term" value="F:dITP diphosphatase activity"/>
    <property type="evidence" value="ECO:0007669"/>
    <property type="project" value="UniProtKB-UniRule"/>
</dbReference>
<comment type="subunit">
    <text evidence="2 10">Homodimer.</text>
</comment>
<dbReference type="KEGG" id="meiy:MIN45_P0352"/>
<accession>A0AAU9CTP5</accession>
<dbReference type="PANTHER" id="PTHR11067:SF9">
    <property type="entry name" value="INOSINE TRIPHOSPHATE PYROPHOSPHATASE"/>
    <property type="match status" value="1"/>
</dbReference>
<dbReference type="CDD" id="cd00515">
    <property type="entry name" value="HAM1"/>
    <property type="match status" value="1"/>
</dbReference>
<feature type="binding site" evidence="10">
    <location>
        <begin position="10"/>
        <end position="15"/>
    </location>
    <ligand>
        <name>substrate</name>
    </ligand>
</feature>
<reference evidence="13" key="1">
    <citation type="journal article" date="2024" name="Int. J. Syst. Evol. Microbiol.">
        <title>Methylomarinovum tepidoasis sp. nov., a moderately thermophilic methanotroph of the family Methylothermaceae isolated from a deep-sea hydrothermal field.</title>
        <authorList>
            <person name="Hirayama H."/>
            <person name="Takaki Y."/>
            <person name="Abe M."/>
            <person name="Miyazaki M."/>
            <person name="Uematsu K."/>
            <person name="Matsui Y."/>
            <person name="Takai K."/>
        </authorList>
    </citation>
    <scope>NUCLEOTIDE SEQUENCE [LARGE SCALE GENOMIC DNA]</scope>
    <source>
        <strain evidence="13">IN45</strain>
    </source>
</reference>
<feature type="binding site" evidence="10">
    <location>
        <begin position="184"/>
        <end position="185"/>
    </location>
    <ligand>
        <name>substrate</name>
    </ligand>
</feature>
<dbReference type="FunFam" id="3.90.950.10:FF:000001">
    <property type="entry name" value="dITP/XTP pyrophosphatase"/>
    <property type="match status" value="1"/>
</dbReference>
<evidence type="ECO:0000256" key="11">
    <source>
        <dbReference type="RuleBase" id="RU003781"/>
    </source>
</evidence>
<feature type="binding site" evidence="10">
    <location>
        <position position="179"/>
    </location>
    <ligand>
        <name>substrate</name>
    </ligand>
</feature>
<dbReference type="GO" id="GO:0009117">
    <property type="term" value="P:nucleotide metabolic process"/>
    <property type="evidence" value="ECO:0007669"/>
    <property type="project" value="UniProtKB-KW"/>
</dbReference>
<dbReference type="GO" id="GO:0017111">
    <property type="term" value="F:ribonucleoside triphosphate phosphatase activity"/>
    <property type="evidence" value="ECO:0007669"/>
    <property type="project" value="InterPro"/>
</dbReference>
<dbReference type="NCBIfam" id="TIGR00042">
    <property type="entry name" value="RdgB/HAM1 family non-canonical purine NTP pyrophosphatase"/>
    <property type="match status" value="1"/>
</dbReference>
<evidence type="ECO:0000313" key="13">
    <source>
        <dbReference type="Proteomes" id="UP001321450"/>
    </source>
</evidence>
<evidence type="ECO:0000256" key="2">
    <source>
        <dbReference type="ARBA" id="ARBA00011738"/>
    </source>
</evidence>
<feature type="binding site" evidence="10">
    <location>
        <position position="71"/>
    </location>
    <ligand>
        <name>Mg(2+)</name>
        <dbReference type="ChEBI" id="CHEBI:18420"/>
    </ligand>
</feature>
<comment type="catalytic activity">
    <reaction evidence="9 10">
        <text>XTP + H2O = XMP + diphosphate + H(+)</text>
        <dbReference type="Rhea" id="RHEA:28610"/>
        <dbReference type="ChEBI" id="CHEBI:15377"/>
        <dbReference type="ChEBI" id="CHEBI:15378"/>
        <dbReference type="ChEBI" id="CHEBI:33019"/>
        <dbReference type="ChEBI" id="CHEBI:57464"/>
        <dbReference type="ChEBI" id="CHEBI:61314"/>
        <dbReference type="EC" id="3.6.1.66"/>
    </reaction>
</comment>
<evidence type="ECO:0000256" key="1">
    <source>
        <dbReference type="ARBA" id="ARBA00008023"/>
    </source>
</evidence>
<dbReference type="GO" id="GO:0000166">
    <property type="term" value="F:nucleotide binding"/>
    <property type="evidence" value="ECO:0007669"/>
    <property type="project" value="UniProtKB-KW"/>
</dbReference>
<dbReference type="GO" id="GO:0009146">
    <property type="term" value="P:purine nucleoside triphosphate catabolic process"/>
    <property type="evidence" value="ECO:0007669"/>
    <property type="project" value="UniProtKB-UniRule"/>
</dbReference>
<feature type="binding site" evidence="10">
    <location>
        <begin position="156"/>
        <end position="159"/>
    </location>
    <ligand>
        <name>substrate</name>
    </ligand>
</feature>
<comment type="similarity">
    <text evidence="1 10 11">Belongs to the HAM1 NTPase family.</text>
</comment>
<evidence type="ECO:0000256" key="9">
    <source>
        <dbReference type="ARBA" id="ARBA00052017"/>
    </source>
</evidence>
<comment type="catalytic activity">
    <reaction evidence="10">
        <text>ITP + H2O = IMP + diphosphate + H(+)</text>
        <dbReference type="Rhea" id="RHEA:29399"/>
        <dbReference type="ChEBI" id="CHEBI:15377"/>
        <dbReference type="ChEBI" id="CHEBI:15378"/>
        <dbReference type="ChEBI" id="CHEBI:33019"/>
        <dbReference type="ChEBI" id="CHEBI:58053"/>
        <dbReference type="ChEBI" id="CHEBI:61402"/>
        <dbReference type="EC" id="3.6.1.66"/>
    </reaction>
</comment>
<dbReference type="InterPro" id="IPR029001">
    <property type="entry name" value="ITPase-like_fam"/>
</dbReference>
<dbReference type="Pfam" id="PF01725">
    <property type="entry name" value="Ham1p_like"/>
    <property type="match status" value="1"/>
</dbReference>
<comment type="cofactor">
    <cofactor evidence="10">
        <name>Mg(2+)</name>
        <dbReference type="ChEBI" id="CHEBI:18420"/>
    </cofactor>
    <text evidence="10">Binds 1 Mg(2+) ion per subunit.</text>
</comment>
<dbReference type="InterPro" id="IPR020922">
    <property type="entry name" value="dITP/XTP_pyrophosphatase"/>
</dbReference>
<sequence>MSAVRLVLASGNRGKLREIQALLAPHGVRVLPQTAFAVTEVEETTPTFVENALLKARNAARYTGLPALADDSGLEVEALAGAPGVHSARYAGPGADDRLNNTKLLEALAEFRGEERRARFRCVLVLVRHPFDPSPLIAEGTWEGRIAEEPRGEGGFGYDPLFWLPDRGCTAAELPPEEKNRLSHRGQALRQLLARWPAL</sequence>
<name>A0AAU9CTP5_9GAMM</name>
<protein>
    <recommendedName>
        <fullName evidence="10">dITP/XTP pyrophosphatase</fullName>
        <ecNumber evidence="10">3.6.1.66</ecNumber>
    </recommendedName>
    <alternativeName>
        <fullName evidence="10">Non-canonical purine NTP pyrophosphatase</fullName>
    </alternativeName>
    <alternativeName>
        <fullName evidence="10">Non-standard purine NTP pyrophosphatase</fullName>
    </alternativeName>
    <alternativeName>
        <fullName evidence="10">Nucleoside-triphosphate diphosphatase</fullName>
    </alternativeName>
    <alternativeName>
        <fullName evidence="10">Nucleoside-triphosphate pyrophosphatase</fullName>
        <shortName evidence="10">NTPase</shortName>
    </alternativeName>
</protein>
<dbReference type="EC" id="3.6.1.66" evidence="10"/>
<organism evidence="12 13">
    <name type="scientific">Methylomarinovum tepidoasis</name>
    <dbReference type="NCBI Taxonomy" id="2840183"/>
    <lineage>
        <taxon>Bacteria</taxon>
        <taxon>Pseudomonadati</taxon>
        <taxon>Pseudomonadota</taxon>
        <taxon>Gammaproteobacteria</taxon>
        <taxon>Methylococcales</taxon>
        <taxon>Methylothermaceae</taxon>
        <taxon>Methylomarinovum</taxon>
    </lineage>
</organism>
<dbReference type="GO" id="GO:0005829">
    <property type="term" value="C:cytosol"/>
    <property type="evidence" value="ECO:0007669"/>
    <property type="project" value="TreeGrafter"/>
</dbReference>
<proteinExistence type="inferred from homology"/>
<dbReference type="InterPro" id="IPR002637">
    <property type="entry name" value="RdgB/HAM1"/>
</dbReference>
<dbReference type="Gene3D" id="3.90.950.10">
    <property type="match status" value="1"/>
</dbReference>
<keyword evidence="3 10" id="KW-0479">Metal-binding</keyword>
<evidence type="ECO:0000256" key="5">
    <source>
        <dbReference type="ARBA" id="ARBA00022801"/>
    </source>
</evidence>
<dbReference type="GO" id="GO:0036220">
    <property type="term" value="F:ITP diphosphatase activity"/>
    <property type="evidence" value="ECO:0007669"/>
    <property type="project" value="UniProtKB-UniRule"/>
</dbReference>
<evidence type="ECO:0000256" key="7">
    <source>
        <dbReference type="ARBA" id="ARBA00023080"/>
    </source>
</evidence>
<feature type="binding site" evidence="10">
    <location>
        <position position="42"/>
    </location>
    <ligand>
        <name>Mg(2+)</name>
        <dbReference type="ChEBI" id="CHEBI:18420"/>
    </ligand>
</feature>
<keyword evidence="13" id="KW-1185">Reference proteome</keyword>
<keyword evidence="4 10" id="KW-0547">Nucleotide-binding</keyword>
<comment type="function">
    <text evidence="10">Pyrophosphatase that catalyzes the hydrolysis of nucleoside triphosphates to their monophosphate derivatives, with a high preference for the non-canonical purine nucleotides XTP (xanthosine triphosphate), dITP (deoxyinosine triphosphate) and ITP. Seems to function as a house-cleaning enzyme that removes non-canonical purine nucleotides from the nucleotide pool, thus preventing their incorporation into DNA/RNA and avoiding chromosomal lesions.</text>
</comment>
<dbReference type="AlphaFoldDB" id="A0AAU9CTP5"/>
<dbReference type="EMBL" id="AP024718">
    <property type="protein sequence ID" value="BCX87985.1"/>
    <property type="molecule type" value="Genomic_DNA"/>
</dbReference>
<dbReference type="Proteomes" id="UP001321450">
    <property type="component" value="Chromosome"/>
</dbReference>
<gene>
    <name evidence="12" type="ORF">MIN45_P0352</name>
</gene>
<evidence type="ECO:0000256" key="10">
    <source>
        <dbReference type="HAMAP-Rule" id="MF_01405"/>
    </source>
</evidence>
<evidence type="ECO:0000256" key="8">
    <source>
        <dbReference type="ARBA" id="ARBA00051875"/>
    </source>
</evidence>
<dbReference type="PANTHER" id="PTHR11067">
    <property type="entry name" value="INOSINE TRIPHOSPHATE PYROPHOSPHATASE/HAM1 PROTEIN"/>
    <property type="match status" value="1"/>
</dbReference>
<keyword evidence="6 10" id="KW-0460">Magnesium</keyword>
<evidence type="ECO:0000313" key="12">
    <source>
        <dbReference type="EMBL" id="BCX87985.1"/>
    </source>
</evidence>
<evidence type="ECO:0000256" key="3">
    <source>
        <dbReference type="ARBA" id="ARBA00022723"/>
    </source>
</evidence>
<dbReference type="SUPFAM" id="SSF52972">
    <property type="entry name" value="ITPase-like"/>
    <property type="match status" value="1"/>
</dbReference>
<dbReference type="GO" id="GO:0046872">
    <property type="term" value="F:metal ion binding"/>
    <property type="evidence" value="ECO:0007669"/>
    <property type="project" value="UniProtKB-KW"/>
</dbReference>
<dbReference type="GO" id="GO:0036222">
    <property type="term" value="F:XTP diphosphatase activity"/>
    <property type="evidence" value="ECO:0007669"/>
    <property type="project" value="UniProtKB-UniRule"/>
</dbReference>